<organism evidence="2 3">
    <name type="scientific">Pedobacter polaris</name>
    <dbReference type="NCBI Taxonomy" id="2571273"/>
    <lineage>
        <taxon>Bacteria</taxon>
        <taxon>Pseudomonadati</taxon>
        <taxon>Bacteroidota</taxon>
        <taxon>Sphingobacteriia</taxon>
        <taxon>Sphingobacteriales</taxon>
        <taxon>Sphingobacteriaceae</taxon>
        <taxon>Pedobacter</taxon>
    </lineage>
</organism>
<dbReference type="Pfam" id="PF20136">
    <property type="entry name" value="DUF6526"/>
    <property type="match status" value="1"/>
</dbReference>
<evidence type="ECO:0000313" key="3">
    <source>
        <dbReference type="Proteomes" id="UP000309488"/>
    </source>
</evidence>
<evidence type="ECO:0000256" key="1">
    <source>
        <dbReference type="SAM" id="Phobius"/>
    </source>
</evidence>
<evidence type="ECO:0000313" key="2">
    <source>
        <dbReference type="EMBL" id="TKC10061.1"/>
    </source>
</evidence>
<keyword evidence="1" id="KW-1133">Transmembrane helix</keyword>
<proteinExistence type="predicted"/>
<name>A0A4U1CPS2_9SPHI</name>
<accession>A0A4U1CPS2</accession>
<keyword evidence="3" id="KW-1185">Reference proteome</keyword>
<keyword evidence="1" id="KW-0472">Membrane</keyword>
<feature type="transmembrane region" description="Helical" evidence="1">
    <location>
        <begin position="45"/>
        <end position="64"/>
    </location>
</feature>
<dbReference type="AlphaFoldDB" id="A0A4U1CPS2"/>
<dbReference type="EMBL" id="SWBR01000002">
    <property type="protein sequence ID" value="TKC10061.1"/>
    <property type="molecule type" value="Genomic_DNA"/>
</dbReference>
<sequence>MMEQNLKNHSRYVKGYHFVLSFLILIGTIGAIINFYHSLSNANHYNSALLLILFLIAIILFWYVRQFPLKAQDRAIFAQENLRYFSLAGKLLPQELRGSQIIALRFASDEELIILVDRAIAEKLSSKEIKASIKKWREDRYRL</sequence>
<feature type="transmembrane region" description="Helical" evidence="1">
    <location>
        <begin position="12"/>
        <end position="33"/>
    </location>
</feature>
<dbReference type="OrthoDB" id="765463at2"/>
<comment type="caution">
    <text evidence="2">The sequence shown here is derived from an EMBL/GenBank/DDBJ whole genome shotgun (WGS) entry which is preliminary data.</text>
</comment>
<gene>
    <name evidence="2" type="ORF">FA048_07580</name>
</gene>
<dbReference type="InterPro" id="IPR045385">
    <property type="entry name" value="DUF6526"/>
</dbReference>
<protein>
    <submittedName>
        <fullName evidence="2">Uncharacterized protein</fullName>
    </submittedName>
</protein>
<dbReference type="Proteomes" id="UP000309488">
    <property type="component" value="Unassembled WGS sequence"/>
</dbReference>
<keyword evidence="1" id="KW-0812">Transmembrane</keyword>
<reference evidence="2 3" key="1">
    <citation type="submission" date="2019-04" db="EMBL/GenBank/DDBJ databases">
        <title>Pedobacter sp. RP-3-22 sp. nov., isolated from Arctic soil.</title>
        <authorList>
            <person name="Dahal R.H."/>
            <person name="Kim D.-U."/>
        </authorList>
    </citation>
    <scope>NUCLEOTIDE SEQUENCE [LARGE SCALE GENOMIC DNA]</scope>
    <source>
        <strain evidence="2 3">RP-3-22</strain>
    </source>
</reference>